<feature type="signal peptide" evidence="2">
    <location>
        <begin position="1"/>
        <end position="26"/>
    </location>
</feature>
<gene>
    <name evidence="3" type="ORF">VB738_02960</name>
</gene>
<organism evidence="3 4">
    <name type="scientific">Cyanobium gracile UHCC 0139</name>
    <dbReference type="NCBI Taxonomy" id="3110308"/>
    <lineage>
        <taxon>Bacteria</taxon>
        <taxon>Bacillati</taxon>
        <taxon>Cyanobacteriota</taxon>
        <taxon>Cyanophyceae</taxon>
        <taxon>Synechococcales</taxon>
        <taxon>Prochlorococcaceae</taxon>
        <taxon>Cyanobium</taxon>
    </lineage>
</organism>
<keyword evidence="1" id="KW-0175">Coiled coil</keyword>
<dbReference type="Proteomes" id="UP001304461">
    <property type="component" value="Unassembled WGS sequence"/>
</dbReference>
<evidence type="ECO:0000313" key="4">
    <source>
        <dbReference type="Proteomes" id="UP001304461"/>
    </source>
</evidence>
<comment type="caution">
    <text evidence="3">The sequence shown here is derived from an EMBL/GenBank/DDBJ whole genome shotgun (WGS) entry which is preliminary data.</text>
</comment>
<keyword evidence="4" id="KW-1185">Reference proteome</keyword>
<evidence type="ECO:0000256" key="1">
    <source>
        <dbReference type="SAM" id="Coils"/>
    </source>
</evidence>
<evidence type="ECO:0000313" key="3">
    <source>
        <dbReference type="EMBL" id="MEA5390214.1"/>
    </source>
</evidence>
<protein>
    <recommendedName>
        <fullName evidence="5">Lipoprotein</fullName>
    </recommendedName>
</protein>
<accession>A0ABU5RR27</accession>
<name>A0ABU5RR27_9CYAN</name>
<sequence length="155" mass="16439">MTLAAMRRLPLAAILCLGLAASGCQRTDLTQQTKKTEARICTELATVNQALEQVAALTPTSTVGEARAAQQTLEQAIASLQASENQLQTLRVEAFRKLLQGFREEVAKASANKEQTLEQAANELKPKAMAVIAARRALSAAVQCEEPAAAAPAKP</sequence>
<evidence type="ECO:0008006" key="5">
    <source>
        <dbReference type="Google" id="ProtNLM"/>
    </source>
</evidence>
<dbReference type="PROSITE" id="PS51257">
    <property type="entry name" value="PROKAR_LIPOPROTEIN"/>
    <property type="match status" value="1"/>
</dbReference>
<dbReference type="EMBL" id="JAYGHX010000001">
    <property type="protein sequence ID" value="MEA5390214.1"/>
    <property type="molecule type" value="Genomic_DNA"/>
</dbReference>
<feature type="coiled-coil region" evidence="1">
    <location>
        <begin position="66"/>
        <end position="123"/>
    </location>
</feature>
<proteinExistence type="predicted"/>
<feature type="chain" id="PRO_5046119065" description="Lipoprotein" evidence="2">
    <location>
        <begin position="27"/>
        <end position="155"/>
    </location>
</feature>
<keyword evidence="2" id="KW-0732">Signal</keyword>
<reference evidence="3 4" key="1">
    <citation type="submission" date="2023-12" db="EMBL/GenBank/DDBJ databases">
        <title>Baltic Sea Cyanobacteria.</title>
        <authorList>
            <person name="Delbaje E."/>
            <person name="Fewer D.P."/>
            <person name="Shishido T.K."/>
        </authorList>
    </citation>
    <scope>NUCLEOTIDE SEQUENCE [LARGE SCALE GENOMIC DNA]</scope>
    <source>
        <strain evidence="3 4">UHCC 0139</strain>
    </source>
</reference>
<evidence type="ECO:0000256" key="2">
    <source>
        <dbReference type="SAM" id="SignalP"/>
    </source>
</evidence>
<dbReference type="RefSeq" id="WP_323304311.1">
    <property type="nucleotide sequence ID" value="NZ_JAYGHX010000001.1"/>
</dbReference>